<keyword evidence="11" id="KW-1185">Reference proteome</keyword>
<dbReference type="InterPro" id="IPR036954">
    <property type="entry name" value="Collagen_IV_NC_sf"/>
</dbReference>
<dbReference type="InterPro" id="IPR016187">
    <property type="entry name" value="CTDL_fold"/>
</dbReference>
<reference evidence="10" key="1">
    <citation type="journal article" date="2023" name="Science">
        <title>Genome structures resolve the early diversification of teleost fishes.</title>
        <authorList>
            <person name="Parey E."/>
            <person name="Louis A."/>
            <person name="Montfort J."/>
            <person name="Bouchez O."/>
            <person name="Roques C."/>
            <person name="Iampietro C."/>
            <person name="Lluch J."/>
            <person name="Castinel A."/>
            <person name="Donnadieu C."/>
            <person name="Desvignes T."/>
            <person name="Floi Bucao C."/>
            <person name="Jouanno E."/>
            <person name="Wen M."/>
            <person name="Mejri S."/>
            <person name="Dirks R."/>
            <person name="Jansen H."/>
            <person name="Henkel C."/>
            <person name="Chen W.J."/>
            <person name="Zahm M."/>
            <person name="Cabau C."/>
            <person name="Klopp C."/>
            <person name="Thompson A.W."/>
            <person name="Robinson-Rechavi M."/>
            <person name="Braasch I."/>
            <person name="Lecointre G."/>
            <person name="Bobe J."/>
            <person name="Postlethwait J.H."/>
            <person name="Berthelot C."/>
            <person name="Roest Crollius H."/>
            <person name="Guiguen Y."/>
        </authorList>
    </citation>
    <scope>NUCLEOTIDE SEQUENCE</scope>
    <source>
        <strain evidence="10">WJC10195</strain>
    </source>
</reference>
<dbReference type="GO" id="GO:0005581">
    <property type="term" value="C:collagen trimer"/>
    <property type="evidence" value="ECO:0007669"/>
    <property type="project" value="UniProtKB-KW"/>
</dbReference>
<dbReference type="Gene3D" id="2.170.240.10">
    <property type="entry name" value="Collagen IV, non-collagenous"/>
    <property type="match status" value="1"/>
</dbReference>
<gene>
    <name evidence="10" type="ORF">SKAU_G00283310</name>
</gene>
<keyword evidence="2" id="KW-0964">Secreted</keyword>
<protein>
    <recommendedName>
        <fullName evidence="9">Collagen IV NC1 domain-containing protein</fullName>
    </recommendedName>
</protein>
<evidence type="ECO:0000256" key="6">
    <source>
        <dbReference type="ARBA" id="ARBA00023119"/>
    </source>
</evidence>
<dbReference type="EMBL" id="JAINUF010000011">
    <property type="protein sequence ID" value="KAJ8346930.1"/>
    <property type="molecule type" value="Genomic_DNA"/>
</dbReference>
<dbReference type="GO" id="GO:0005604">
    <property type="term" value="C:basement membrane"/>
    <property type="evidence" value="ECO:0007669"/>
    <property type="project" value="UniProtKB-SubCell"/>
</dbReference>
<keyword evidence="4" id="KW-0677">Repeat</keyword>
<feature type="compositionally biased region" description="Polar residues" evidence="8">
    <location>
        <begin position="1"/>
        <end position="16"/>
    </location>
</feature>
<evidence type="ECO:0000256" key="3">
    <source>
        <dbReference type="ARBA" id="ARBA00022530"/>
    </source>
</evidence>
<dbReference type="SUPFAM" id="SSF56436">
    <property type="entry name" value="C-type lectin-like"/>
    <property type="match status" value="2"/>
</dbReference>
<dbReference type="InterPro" id="IPR001442">
    <property type="entry name" value="Collagen_IV_NC"/>
</dbReference>
<feature type="domain" description="Collagen IV NC1" evidence="9">
    <location>
        <begin position="118"/>
        <end position="341"/>
    </location>
</feature>
<evidence type="ECO:0000256" key="1">
    <source>
        <dbReference type="ARBA" id="ARBA00004302"/>
    </source>
</evidence>
<dbReference type="FunFam" id="2.170.240.10:FF:000001">
    <property type="entry name" value="Collagen IV alpha 1 chain"/>
    <property type="match status" value="1"/>
</dbReference>
<evidence type="ECO:0000256" key="7">
    <source>
        <dbReference type="ARBA" id="ARBA00023157"/>
    </source>
</evidence>
<keyword evidence="7" id="KW-1015">Disulfide bond</keyword>
<evidence type="ECO:0000256" key="5">
    <source>
        <dbReference type="ARBA" id="ARBA00022869"/>
    </source>
</evidence>
<keyword evidence="3" id="KW-0272">Extracellular matrix</keyword>
<sequence>MSTETGLTYGSCSPSVSHVAREPEGPRGTTGPWRPRFGEDIGGHCVSRKTFGTFRTTWFSGPKGVPVRGRPGFPGFPGPKGETGRSGLPGEQGYPGTPGRKGPRGLPGGAVPGVFTESFLIARHSQTAQEPQCPTGSTKLYSGYSLLFINANDKGHGQDLGTLGSCLRRFSTMPFLFCDIDGTCRYASRNDYSYWLSTAEEMPKSMELIPAEELHKFISRCTVCETSRNTIAVHSQTTLTPDCPQGWHSLWTGFSFTMQTAAGAEGSGQPLASPGSCLESFRQVPFIECHGRGTCNYYPDSYSYWLASLDPKNVFTKPVPQTVKRPNLENVISRCHVCMKQ</sequence>
<accession>A0A9Q1IP61</accession>
<evidence type="ECO:0000313" key="10">
    <source>
        <dbReference type="EMBL" id="KAJ8346930.1"/>
    </source>
</evidence>
<keyword evidence="6" id="KW-0176">Collagen</keyword>
<dbReference type="PANTHER" id="PTHR14619">
    <property type="entry name" value="NEURON-DERIVED NEUROTROPHIC FACTOR"/>
    <property type="match status" value="1"/>
</dbReference>
<feature type="compositionally biased region" description="Low complexity" evidence="8">
    <location>
        <begin position="62"/>
        <end position="73"/>
    </location>
</feature>
<keyword evidence="5" id="KW-0084">Basement membrane</keyword>
<comment type="subcellular location">
    <subcellularLocation>
        <location evidence="1">Secreted</location>
        <location evidence="1">Extracellular space</location>
        <location evidence="1">Extracellular matrix</location>
        <location evidence="1">Basement membrane</location>
    </subcellularLocation>
</comment>
<dbReference type="GO" id="GO:0005201">
    <property type="term" value="F:extracellular matrix structural constituent"/>
    <property type="evidence" value="ECO:0007669"/>
    <property type="project" value="InterPro"/>
</dbReference>
<evidence type="ECO:0000259" key="9">
    <source>
        <dbReference type="PROSITE" id="PS51403"/>
    </source>
</evidence>
<comment type="caution">
    <text evidence="10">The sequence shown here is derived from an EMBL/GenBank/DDBJ whole genome shotgun (WGS) entry which is preliminary data.</text>
</comment>
<organism evidence="10 11">
    <name type="scientific">Synaphobranchus kaupii</name>
    <name type="common">Kaup's arrowtooth eel</name>
    <dbReference type="NCBI Taxonomy" id="118154"/>
    <lineage>
        <taxon>Eukaryota</taxon>
        <taxon>Metazoa</taxon>
        <taxon>Chordata</taxon>
        <taxon>Craniata</taxon>
        <taxon>Vertebrata</taxon>
        <taxon>Euteleostomi</taxon>
        <taxon>Actinopterygii</taxon>
        <taxon>Neopterygii</taxon>
        <taxon>Teleostei</taxon>
        <taxon>Anguilliformes</taxon>
        <taxon>Synaphobranchidae</taxon>
        <taxon>Synaphobranchus</taxon>
    </lineage>
</organism>
<evidence type="ECO:0000256" key="2">
    <source>
        <dbReference type="ARBA" id="ARBA00022525"/>
    </source>
</evidence>
<dbReference type="PANTHER" id="PTHR14619:SF7">
    <property type="match status" value="1"/>
</dbReference>
<dbReference type="Proteomes" id="UP001152622">
    <property type="component" value="Chromosome 11"/>
</dbReference>
<evidence type="ECO:0000256" key="8">
    <source>
        <dbReference type="SAM" id="MobiDB-lite"/>
    </source>
</evidence>
<dbReference type="AlphaFoldDB" id="A0A9Q1IP61"/>
<name>A0A9Q1IP61_SYNKA</name>
<dbReference type="InterPro" id="IPR019326">
    <property type="entry name" value="NDNF"/>
</dbReference>
<feature type="region of interest" description="Disordered" evidence="8">
    <location>
        <begin position="62"/>
        <end position="106"/>
    </location>
</feature>
<evidence type="ECO:0000256" key="4">
    <source>
        <dbReference type="ARBA" id="ARBA00022737"/>
    </source>
</evidence>
<evidence type="ECO:0000313" key="11">
    <source>
        <dbReference type="Proteomes" id="UP001152622"/>
    </source>
</evidence>
<dbReference type="OrthoDB" id="10071882at2759"/>
<dbReference type="Pfam" id="PF01413">
    <property type="entry name" value="C4"/>
    <property type="match status" value="2"/>
</dbReference>
<proteinExistence type="predicted"/>
<feature type="region of interest" description="Disordered" evidence="8">
    <location>
        <begin position="1"/>
        <end position="37"/>
    </location>
</feature>
<dbReference type="SMART" id="SM00111">
    <property type="entry name" value="C4"/>
    <property type="match status" value="2"/>
</dbReference>
<dbReference type="PROSITE" id="PS51403">
    <property type="entry name" value="NC1_IV"/>
    <property type="match status" value="1"/>
</dbReference>